<accession>A0A2G1QPK0</accession>
<evidence type="ECO:0000313" key="7">
    <source>
        <dbReference type="Proteomes" id="UP000221168"/>
    </source>
</evidence>
<evidence type="ECO:0000259" key="5">
    <source>
        <dbReference type="PROSITE" id="PS51352"/>
    </source>
</evidence>
<dbReference type="PANTHER" id="PTHR13887:SF56">
    <property type="entry name" value="THIOREDOXIN-LIKE REDUCTASE RV2466C"/>
    <property type="match status" value="1"/>
</dbReference>
<dbReference type="PROSITE" id="PS51352">
    <property type="entry name" value="THIOREDOXIN_2"/>
    <property type="match status" value="1"/>
</dbReference>
<dbReference type="OrthoDB" id="8478320at2"/>
<feature type="region of interest" description="Disordered" evidence="3">
    <location>
        <begin position="25"/>
        <end position="64"/>
    </location>
</feature>
<comment type="caution">
    <text evidence="6">The sequence shown here is derived from an EMBL/GenBank/DDBJ whole genome shotgun (WGS) entry which is preliminary data.</text>
</comment>
<gene>
    <name evidence="6" type="ORF">CSC94_11430</name>
</gene>
<proteinExistence type="inferred from homology"/>
<feature type="signal peptide" evidence="4">
    <location>
        <begin position="1"/>
        <end position="18"/>
    </location>
</feature>
<keyword evidence="4" id="KW-0732">Signal</keyword>
<feature type="chain" id="PRO_5013948202" evidence="4">
    <location>
        <begin position="19"/>
        <end position="248"/>
    </location>
</feature>
<evidence type="ECO:0000313" key="6">
    <source>
        <dbReference type="EMBL" id="PHP67148.1"/>
    </source>
</evidence>
<evidence type="ECO:0000256" key="3">
    <source>
        <dbReference type="SAM" id="MobiDB-lite"/>
    </source>
</evidence>
<dbReference type="CDD" id="cd02972">
    <property type="entry name" value="DsbA_family"/>
    <property type="match status" value="1"/>
</dbReference>
<evidence type="ECO:0000256" key="4">
    <source>
        <dbReference type="SAM" id="SignalP"/>
    </source>
</evidence>
<dbReference type="InterPro" id="IPR012336">
    <property type="entry name" value="Thioredoxin-like_fold"/>
</dbReference>
<dbReference type="Gene3D" id="3.40.30.10">
    <property type="entry name" value="Glutaredoxin"/>
    <property type="match status" value="1"/>
</dbReference>
<feature type="compositionally biased region" description="Low complexity" evidence="3">
    <location>
        <begin position="26"/>
        <end position="46"/>
    </location>
</feature>
<evidence type="ECO:0000256" key="2">
    <source>
        <dbReference type="ARBA" id="ARBA00005791"/>
    </source>
</evidence>
<evidence type="ECO:0000256" key="1">
    <source>
        <dbReference type="ARBA" id="ARBA00003565"/>
    </source>
</evidence>
<dbReference type="EMBL" id="PDVP01000005">
    <property type="protein sequence ID" value="PHP67148.1"/>
    <property type="molecule type" value="Genomic_DNA"/>
</dbReference>
<protein>
    <submittedName>
        <fullName evidence="6">Disulfide bond formation protein DsbA</fullName>
    </submittedName>
</protein>
<comment type="function">
    <text evidence="1">May be required for disulfide bond formation in some proteins.</text>
</comment>
<reference evidence="6 7" key="1">
    <citation type="submission" date="2017-10" db="EMBL/GenBank/DDBJ databases">
        <title>Sedimentibacterium mangrovi gen. nov., sp. nov., a novel member of family Phyllobacteriacea isolated from mangrove sediment.</title>
        <authorList>
            <person name="Liao H."/>
            <person name="Tian Y."/>
        </authorList>
    </citation>
    <scope>NUCLEOTIDE SEQUENCE [LARGE SCALE GENOMIC DNA]</scope>
    <source>
        <strain evidence="6 7">X9-2-2</strain>
    </source>
</reference>
<dbReference type="InterPro" id="IPR036249">
    <property type="entry name" value="Thioredoxin-like_sf"/>
</dbReference>
<organism evidence="6 7">
    <name type="scientific">Zhengella mangrovi</name>
    <dbReference type="NCBI Taxonomy" id="1982044"/>
    <lineage>
        <taxon>Bacteria</taxon>
        <taxon>Pseudomonadati</taxon>
        <taxon>Pseudomonadota</taxon>
        <taxon>Alphaproteobacteria</taxon>
        <taxon>Hyphomicrobiales</taxon>
        <taxon>Notoacmeibacteraceae</taxon>
        <taxon>Zhengella</taxon>
    </lineage>
</organism>
<dbReference type="PANTHER" id="PTHR13887">
    <property type="entry name" value="GLUTATHIONE S-TRANSFERASE KAPPA"/>
    <property type="match status" value="1"/>
</dbReference>
<name>A0A2G1QPK0_9HYPH</name>
<sequence length="248" mass="26682">MAALLAAPALALALSACSDSGDTRQTAAVEAPATTTKAPETTSEAKPAIDQTTTAAADVKAPEPQGSYDVAEVATEGALPDLWLGDENAPVQIVEYASMTCGHCAHFHEATWPELKRRYVDTGKVRFVLREFPFDPRATAAFMLARCSGDNYYPLTDVLFKTQSTWAGAPGDDFLKTLYNTVKIAGFSQEAFDACLRDQKLLDNVNSVRNRAADKYGVQATPTFLINGKKYAGAMPIEEFAAIIDGME</sequence>
<dbReference type="SUPFAM" id="SSF52833">
    <property type="entry name" value="Thioredoxin-like"/>
    <property type="match status" value="1"/>
</dbReference>
<keyword evidence="7" id="KW-1185">Reference proteome</keyword>
<dbReference type="AlphaFoldDB" id="A0A2G1QPK0"/>
<dbReference type="Pfam" id="PF13462">
    <property type="entry name" value="Thioredoxin_4"/>
    <property type="match status" value="1"/>
</dbReference>
<dbReference type="Proteomes" id="UP000221168">
    <property type="component" value="Unassembled WGS sequence"/>
</dbReference>
<feature type="domain" description="Thioredoxin" evidence="5">
    <location>
        <begin position="50"/>
        <end position="248"/>
    </location>
</feature>
<dbReference type="InterPro" id="IPR013766">
    <property type="entry name" value="Thioredoxin_domain"/>
</dbReference>
<comment type="similarity">
    <text evidence="2">Belongs to the thioredoxin family. DsbA subfamily.</text>
</comment>